<dbReference type="EMBL" id="JBFXLU010000058">
    <property type="protein sequence ID" value="KAL2847163.1"/>
    <property type="molecule type" value="Genomic_DNA"/>
</dbReference>
<protein>
    <submittedName>
        <fullName evidence="1">Uncharacterized protein</fullName>
    </submittedName>
</protein>
<evidence type="ECO:0000313" key="1">
    <source>
        <dbReference type="EMBL" id="KAL2847163.1"/>
    </source>
</evidence>
<name>A0ABR4K4B5_9EURO</name>
<proteinExistence type="predicted"/>
<reference evidence="1 2" key="1">
    <citation type="submission" date="2024-07" db="EMBL/GenBank/DDBJ databases">
        <title>Section-level genome sequencing and comparative genomics of Aspergillus sections Usti and Cavernicolus.</title>
        <authorList>
            <consortium name="Lawrence Berkeley National Laboratory"/>
            <person name="Nybo J.L."/>
            <person name="Vesth T.C."/>
            <person name="Theobald S."/>
            <person name="Frisvad J.C."/>
            <person name="Larsen T.O."/>
            <person name="Kjaerboelling I."/>
            <person name="Rothschild-Mancinelli K."/>
            <person name="Lyhne E.K."/>
            <person name="Kogle M.E."/>
            <person name="Barry K."/>
            <person name="Clum A."/>
            <person name="Na H."/>
            <person name="Ledsgaard L."/>
            <person name="Lin J."/>
            <person name="Lipzen A."/>
            <person name="Kuo A."/>
            <person name="Riley R."/>
            <person name="Mondo S."/>
            <person name="Labutti K."/>
            <person name="Haridas S."/>
            <person name="Pangalinan J."/>
            <person name="Salamov A.A."/>
            <person name="Simmons B.A."/>
            <person name="Magnuson J.K."/>
            <person name="Chen J."/>
            <person name="Drula E."/>
            <person name="Henrissat B."/>
            <person name="Wiebenga A."/>
            <person name="Lubbers R.J."/>
            <person name="Gomes A.C."/>
            <person name="Makela M.R."/>
            <person name="Stajich J."/>
            <person name="Grigoriev I.V."/>
            <person name="Mortensen U.H."/>
            <person name="De Vries R.P."/>
            <person name="Baker S.E."/>
            <person name="Andersen M.R."/>
        </authorList>
    </citation>
    <scope>NUCLEOTIDE SEQUENCE [LARGE SCALE GENOMIC DNA]</scope>
    <source>
        <strain evidence="1 2">CBS 123904</strain>
    </source>
</reference>
<dbReference type="InterPro" id="IPR053226">
    <property type="entry name" value="Pyrrolopyrazine_biosynth_F"/>
</dbReference>
<organism evidence="1 2">
    <name type="scientific">Aspergillus pseudoustus</name>
    <dbReference type="NCBI Taxonomy" id="1810923"/>
    <lineage>
        <taxon>Eukaryota</taxon>
        <taxon>Fungi</taxon>
        <taxon>Dikarya</taxon>
        <taxon>Ascomycota</taxon>
        <taxon>Pezizomycotina</taxon>
        <taxon>Eurotiomycetes</taxon>
        <taxon>Eurotiomycetidae</taxon>
        <taxon>Eurotiales</taxon>
        <taxon>Aspergillaceae</taxon>
        <taxon>Aspergillus</taxon>
        <taxon>Aspergillus subgen. Nidulantes</taxon>
    </lineage>
</organism>
<keyword evidence="2" id="KW-1185">Reference proteome</keyword>
<sequence length="576" mass="63771">MRDGAVVDASAVARDWELFKAGVPSTYNSPYGFTYSPRNQTVFPDEYLRTWRMTFVISHPVILFPRIYGTLCLAKMPAHKTRLLCGLYMTYRWLRGLYDWCQQQDGSGSQQLAPIIIEGEELRYRPLPVIPDYCATTGLPVDYHRVLINSLLVENDKNSAFDQALANAVKSLTEGGKSSLDAWIEVGKCRWVVDYGQEAADMLEDFARAAEEDFVYLYANRMRMAPTTRSNTKTKSKTGADAGASSVGTSAVTFAATPTGHPTPSHPDTAVAAANVGCADTPDVAKRILIIALEPAEFTLLFAILNLERRPNIISNNQLFGGSCSFLAVRIINTPMGQWTAIDTQCHQGGLRQEIDNTEICTTRARAEGKAFCAYSCATWPINPVVLSRKPTPLASAVLRWEAFKAAVPMTYSDPRAGLTYTQWNQTVLPDHASFSLLGGLFTTLSHIRSMYAWAEASENAAAVAPIIVNPGDLAVEGAQIVQKLYEALGLGLDPDDISNGQLRELREKERLINQIRTDDINNVMAHGTSFLDSCSQVAKPDWVREFREYVPIEIERLAREAAPDYQYLSARPTRM</sequence>
<accession>A0ABR4K4B5</accession>
<comment type="caution">
    <text evidence="1">The sequence shown here is derived from an EMBL/GenBank/DDBJ whole genome shotgun (WGS) entry which is preliminary data.</text>
</comment>
<dbReference type="PANTHER" id="PTHR48419:SF1">
    <property type="entry name" value="SULFOTRANSFERASE DOMAIN-CONTAINING PROTEIN"/>
    <property type="match status" value="1"/>
</dbReference>
<dbReference type="Proteomes" id="UP001610446">
    <property type="component" value="Unassembled WGS sequence"/>
</dbReference>
<gene>
    <name evidence="1" type="ORF">BJY01DRAFT_246937</name>
</gene>
<dbReference type="PANTHER" id="PTHR48419">
    <property type="entry name" value="SULFOTRANSFERASE DOMAIN-CONTAINING PROTEIN"/>
    <property type="match status" value="1"/>
</dbReference>
<evidence type="ECO:0000313" key="2">
    <source>
        <dbReference type="Proteomes" id="UP001610446"/>
    </source>
</evidence>